<sequence length="386" mass="41762">MPRPVGVPLPLRTLGFLTVGSFDGADPRAGHESTLEVIELGERLGFDGAWLRHRHLQYGISSPVAVMAAATRRTSRIELGTAVTPLGRENPLRLAEDLTYERVTRLVALIRGEVASPFSGTVGIEEFSDRVQPHSPGPADRIWFGAASPGSARWAGEQGLSLLTSSVLKAPTPDDTDFAALQAAQIATFRAAHPAGDRARVSQGLVVIPTDTATAEQRARYAAYVEARTPRTARPRGPANMLFAPDVLGSSAQIAETLIAHAGFRAVDEVVFALPFGFEHADHVQILTDMATRLGPALGWSPRLRRRGTVAAQRRCRRRDRRARPAGPRPPGPRDGPVGRDRCYLISSVNRRRRATTSRATSTSSRCSTNAWARIRARASTEPTPS</sequence>
<evidence type="ECO:0000313" key="4">
    <source>
        <dbReference type="Proteomes" id="UP000515728"/>
    </source>
</evidence>
<dbReference type="SUPFAM" id="SSF51679">
    <property type="entry name" value="Bacterial luciferase-like"/>
    <property type="match status" value="1"/>
</dbReference>
<feature type="domain" description="Luciferase-like" evidence="2">
    <location>
        <begin position="31"/>
        <end position="98"/>
    </location>
</feature>
<dbReference type="PANTHER" id="PTHR30137">
    <property type="entry name" value="LUCIFERASE-LIKE MONOOXYGENASE"/>
    <property type="match status" value="1"/>
</dbReference>
<feature type="compositionally biased region" description="Low complexity" evidence="1">
    <location>
        <begin position="357"/>
        <end position="369"/>
    </location>
</feature>
<dbReference type="Pfam" id="PF00296">
    <property type="entry name" value="Bac_luciferase"/>
    <property type="match status" value="1"/>
</dbReference>
<evidence type="ECO:0000313" key="3">
    <source>
        <dbReference type="EMBL" id="QNG50020.1"/>
    </source>
</evidence>
<organism evidence="3 4">
    <name type="scientific">Pseudonocardia petroleophila</name>
    <dbReference type="NCBI Taxonomy" id="37331"/>
    <lineage>
        <taxon>Bacteria</taxon>
        <taxon>Bacillati</taxon>
        <taxon>Actinomycetota</taxon>
        <taxon>Actinomycetes</taxon>
        <taxon>Pseudonocardiales</taxon>
        <taxon>Pseudonocardiaceae</taxon>
        <taxon>Pseudonocardia</taxon>
    </lineage>
</organism>
<accession>A0A7G7MB59</accession>
<proteinExistence type="predicted"/>
<dbReference type="AlphaFoldDB" id="A0A7G7MB59"/>
<dbReference type="KEGG" id="ppel:H6H00_17245"/>
<evidence type="ECO:0000259" key="2">
    <source>
        <dbReference type="Pfam" id="PF00296"/>
    </source>
</evidence>
<dbReference type="GO" id="GO:0005829">
    <property type="term" value="C:cytosol"/>
    <property type="evidence" value="ECO:0007669"/>
    <property type="project" value="TreeGrafter"/>
</dbReference>
<dbReference type="InterPro" id="IPR036661">
    <property type="entry name" value="Luciferase-like_sf"/>
</dbReference>
<dbReference type="EMBL" id="CP060131">
    <property type="protein sequence ID" value="QNG50020.1"/>
    <property type="molecule type" value="Genomic_DNA"/>
</dbReference>
<evidence type="ECO:0000256" key="1">
    <source>
        <dbReference type="SAM" id="MobiDB-lite"/>
    </source>
</evidence>
<gene>
    <name evidence="3" type="ORF">H6H00_17245</name>
</gene>
<reference evidence="3 4" key="1">
    <citation type="submission" date="2020-08" db="EMBL/GenBank/DDBJ databases">
        <authorList>
            <person name="Mo P."/>
        </authorList>
    </citation>
    <scope>NUCLEOTIDE SEQUENCE [LARGE SCALE GENOMIC DNA]</scope>
    <source>
        <strain evidence="3 4">CGMCC 4.1532</strain>
    </source>
</reference>
<keyword evidence="4" id="KW-1185">Reference proteome</keyword>
<dbReference type="Proteomes" id="UP000515728">
    <property type="component" value="Chromosome"/>
</dbReference>
<dbReference type="GO" id="GO:0016705">
    <property type="term" value="F:oxidoreductase activity, acting on paired donors, with incorporation or reduction of molecular oxygen"/>
    <property type="evidence" value="ECO:0007669"/>
    <property type="project" value="InterPro"/>
</dbReference>
<protein>
    <submittedName>
        <fullName evidence="3">LLM class flavin-dependent oxidoreductase</fullName>
    </submittedName>
</protein>
<feature type="compositionally biased region" description="Basic residues" evidence="1">
    <location>
        <begin position="309"/>
        <end position="324"/>
    </location>
</feature>
<dbReference type="PANTHER" id="PTHR30137:SF6">
    <property type="entry name" value="LUCIFERASE-LIKE MONOOXYGENASE"/>
    <property type="match status" value="1"/>
</dbReference>
<feature type="region of interest" description="Disordered" evidence="1">
    <location>
        <begin position="309"/>
        <end position="386"/>
    </location>
</feature>
<name>A0A7G7MB59_9PSEU</name>
<dbReference type="InterPro" id="IPR011251">
    <property type="entry name" value="Luciferase-like_dom"/>
</dbReference>
<dbReference type="Gene3D" id="3.20.20.30">
    <property type="entry name" value="Luciferase-like domain"/>
    <property type="match status" value="2"/>
</dbReference>
<dbReference type="InterPro" id="IPR050766">
    <property type="entry name" value="Bact_Lucif_Oxidored"/>
</dbReference>